<dbReference type="Proteomes" id="UP000276133">
    <property type="component" value="Unassembled WGS sequence"/>
</dbReference>
<protein>
    <submittedName>
        <fullName evidence="2">Uncharacterized protein</fullName>
    </submittedName>
</protein>
<dbReference type="EMBL" id="REGN01006966">
    <property type="protein sequence ID" value="RNA07676.1"/>
    <property type="molecule type" value="Genomic_DNA"/>
</dbReference>
<gene>
    <name evidence="2" type="ORF">BpHYR1_030641</name>
</gene>
<reference evidence="2 3" key="1">
    <citation type="journal article" date="2018" name="Sci. Rep.">
        <title>Genomic signatures of local adaptation to the degree of environmental predictability in rotifers.</title>
        <authorList>
            <person name="Franch-Gras L."/>
            <person name="Hahn C."/>
            <person name="Garcia-Roger E.M."/>
            <person name="Carmona M.J."/>
            <person name="Serra M."/>
            <person name="Gomez A."/>
        </authorList>
    </citation>
    <scope>NUCLEOTIDE SEQUENCE [LARGE SCALE GENOMIC DNA]</scope>
    <source>
        <strain evidence="2">HYR1</strain>
    </source>
</reference>
<evidence type="ECO:0000313" key="2">
    <source>
        <dbReference type="EMBL" id="RNA07676.1"/>
    </source>
</evidence>
<evidence type="ECO:0000313" key="3">
    <source>
        <dbReference type="Proteomes" id="UP000276133"/>
    </source>
</evidence>
<keyword evidence="1" id="KW-0472">Membrane</keyword>
<keyword evidence="1" id="KW-0812">Transmembrane</keyword>
<feature type="transmembrane region" description="Helical" evidence="1">
    <location>
        <begin position="12"/>
        <end position="30"/>
    </location>
</feature>
<evidence type="ECO:0000256" key="1">
    <source>
        <dbReference type="SAM" id="Phobius"/>
    </source>
</evidence>
<sequence>MNCNFSKLSFFYFYLFICSKNYIIFFSNSTRLNNLVRIKKFNKNCIDVSGWIWFNLRAMVKACFESIIDEFFQILMTIANKIEQKAELHQIMLTYN</sequence>
<organism evidence="2 3">
    <name type="scientific">Brachionus plicatilis</name>
    <name type="common">Marine rotifer</name>
    <name type="synonym">Brachionus muelleri</name>
    <dbReference type="NCBI Taxonomy" id="10195"/>
    <lineage>
        <taxon>Eukaryota</taxon>
        <taxon>Metazoa</taxon>
        <taxon>Spiralia</taxon>
        <taxon>Gnathifera</taxon>
        <taxon>Rotifera</taxon>
        <taxon>Eurotatoria</taxon>
        <taxon>Monogononta</taxon>
        <taxon>Pseudotrocha</taxon>
        <taxon>Ploima</taxon>
        <taxon>Brachionidae</taxon>
        <taxon>Brachionus</taxon>
    </lineage>
</organism>
<dbReference type="AlphaFoldDB" id="A0A3M7Q8E3"/>
<keyword evidence="1" id="KW-1133">Transmembrane helix</keyword>
<accession>A0A3M7Q8E3</accession>
<comment type="caution">
    <text evidence="2">The sequence shown here is derived from an EMBL/GenBank/DDBJ whole genome shotgun (WGS) entry which is preliminary data.</text>
</comment>
<keyword evidence="3" id="KW-1185">Reference proteome</keyword>
<proteinExistence type="predicted"/>
<name>A0A3M7Q8E3_BRAPC</name>